<dbReference type="AlphaFoldDB" id="A0A9J5Z6G8"/>
<evidence type="ECO:0000256" key="1">
    <source>
        <dbReference type="ARBA" id="ARBA00022723"/>
    </source>
</evidence>
<keyword evidence="12" id="KW-1185">Reference proteome</keyword>
<keyword evidence="2" id="KW-0847">Vitamin C</keyword>
<evidence type="ECO:0000256" key="4">
    <source>
        <dbReference type="ARBA" id="ARBA00023002"/>
    </source>
</evidence>
<dbReference type="EC" id="1.14.11.13" evidence="8"/>
<evidence type="ECO:0000256" key="5">
    <source>
        <dbReference type="ARBA" id="ARBA00023004"/>
    </source>
</evidence>
<gene>
    <name evidence="11" type="ORF">H5410_019876</name>
</gene>
<keyword evidence="4 9" id="KW-0560">Oxidoreductase</keyword>
<evidence type="ECO:0000256" key="7">
    <source>
        <dbReference type="ARBA" id="ARBA00061282"/>
    </source>
</evidence>
<evidence type="ECO:0000256" key="6">
    <source>
        <dbReference type="ARBA" id="ARBA00052204"/>
    </source>
</evidence>
<organism evidence="11 12">
    <name type="scientific">Solanum commersonii</name>
    <name type="common">Commerson's wild potato</name>
    <name type="synonym">Commerson's nightshade</name>
    <dbReference type="NCBI Taxonomy" id="4109"/>
    <lineage>
        <taxon>Eukaryota</taxon>
        <taxon>Viridiplantae</taxon>
        <taxon>Streptophyta</taxon>
        <taxon>Embryophyta</taxon>
        <taxon>Tracheophyta</taxon>
        <taxon>Spermatophyta</taxon>
        <taxon>Magnoliopsida</taxon>
        <taxon>eudicotyledons</taxon>
        <taxon>Gunneridae</taxon>
        <taxon>Pentapetalae</taxon>
        <taxon>asterids</taxon>
        <taxon>lamiids</taxon>
        <taxon>Solanales</taxon>
        <taxon>Solanaceae</taxon>
        <taxon>Solanoideae</taxon>
        <taxon>Solaneae</taxon>
        <taxon>Solanum</taxon>
    </lineage>
</organism>
<dbReference type="InterPro" id="IPR005123">
    <property type="entry name" value="Oxoglu/Fe-dep_dioxygenase_dom"/>
</dbReference>
<evidence type="ECO:0000256" key="8">
    <source>
        <dbReference type="ARBA" id="ARBA00066708"/>
    </source>
</evidence>
<dbReference type="OrthoDB" id="288590at2759"/>
<dbReference type="InterPro" id="IPR044861">
    <property type="entry name" value="IPNS-like_FE2OG_OXY"/>
</dbReference>
<dbReference type="GO" id="GO:0045543">
    <property type="term" value="F:gibberellin 2-beta-dioxygenase activity"/>
    <property type="evidence" value="ECO:0007669"/>
    <property type="project" value="UniProtKB-EC"/>
</dbReference>
<sequence length="350" mass="40076">MMIESWNPPLLHDYSKLSRLQSNRDCSNDGVLMMEELELPMIDLNGLKSGDEREMIRCENAIAKASSEWGFFQVVNHGVSLELLRKMRKEQMKLFKAPFEMKATCGLLNNSYRWGNSTATCPKQFNWSEAFHIPLTKISEAASYGEFTTLRDVMVEYATSMQDLAKSLASVLVRKLDHKDSEIGEICNENSCFLRLNHYPSCQISQEIFGLVPHTDSDFLTILHQDEVGGLQLMKDSKWVAVKPNQNALIVNIGDLFQAWSNDVYKSVEHKVMANGKKERFSIAYFLCPSYDSIIGSCKEPSIYKKFTFGEYRYHIQQDVKLIGHKVGLSRFLQKYLPHTSTKKSLSENH</sequence>
<dbReference type="Gene3D" id="2.60.120.330">
    <property type="entry name" value="B-lactam Antibiotic, Isopenicillin N Synthase, Chain"/>
    <property type="match status" value="1"/>
</dbReference>
<dbReference type="SUPFAM" id="SSF51197">
    <property type="entry name" value="Clavaminate synthase-like"/>
    <property type="match status" value="1"/>
</dbReference>
<proteinExistence type="inferred from homology"/>
<evidence type="ECO:0000313" key="11">
    <source>
        <dbReference type="EMBL" id="KAG5608595.1"/>
    </source>
</evidence>
<accession>A0A9J5Z6G8</accession>
<keyword evidence="1 9" id="KW-0479">Metal-binding</keyword>
<dbReference type="Proteomes" id="UP000824120">
    <property type="component" value="Chromosome 4"/>
</dbReference>
<feature type="domain" description="Fe2OG dioxygenase" evidence="10">
    <location>
        <begin position="188"/>
        <end position="289"/>
    </location>
</feature>
<evidence type="ECO:0000259" key="10">
    <source>
        <dbReference type="PROSITE" id="PS51471"/>
    </source>
</evidence>
<dbReference type="Pfam" id="PF14226">
    <property type="entry name" value="DIOX_N"/>
    <property type="match status" value="1"/>
</dbReference>
<comment type="similarity">
    <text evidence="7">Belongs to the iron/ascorbate-dependent oxidoreductase family. GA2OX subfamily.</text>
</comment>
<dbReference type="InterPro" id="IPR026992">
    <property type="entry name" value="DIOX_N"/>
</dbReference>
<dbReference type="InterPro" id="IPR027443">
    <property type="entry name" value="IPNS-like_sf"/>
</dbReference>
<dbReference type="GO" id="GO:0031418">
    <property type="term" value="F:L-ascorbic acid binding"/>
    <property type="evidence" value="ECO:0007669"/>
    <property type="project" value="UniProtKB-KW"/>
</dbReference>
<keyword evidence="5 9" id="KW-0408">Iron</keyword>
<dbReference type="GO" id="GO:0002238">
    <property type="term" value="P:response to molecule of fungal origin"/>
    <property type="evidence" value="ECO:0007669"/>
    <property type="project" value="UniProtKB-ARBA"/>
</dbReference>
<dbReference type="GO" id="GO:0046872">
    <property type="term" value="F:metal ion binding"/>
    <property type="evidence" value="ECO:0007669"/>
    <property type="project" value="UniProtKB-KW"/>
</dbReference>
<name>A0A9J5Z6G8_SOLCO</name>
<dbReference type="GO" id="GO:0009685">
    <property type="term" value="P:gibberellin metabolic process"/>
    <property type="evidence" value="ECO:0007669"/>
    <property type="project" value="UniProtKB-ARBA"/>
</dbReference>
<comment type="catalytic activity">
    <reaction evidence="6">
        <text>gibberellin A1 + 2-oxoglutarate + O2 = gibberellin A8 + succinate + CO2</text>
        <dbReference type="Rhea" id="RHEA:15005"/>
        <dbReference type="ChEBI" id="CHEBI:15379"/>
        <dbReference type="ChEBI" id="CHEBI:16526"/>
        <dbReference type="ChEBI" id="CHEBI:16810"/>
        <dbReference type="ChEBI" id="CHEBI:30031"/>
        <dbReference type="ChEBI" id="CHEBI:58524"/>
        <dbReference type="ChEBI" id="CHEBI:58594"/>
        <dbReference type="EC" id="1.14.11.13"/>
    </reaction>
</comment>
<evidence type="ECO:0000313" key="12">
    <source>
        <dbReference type="Proteomes" id="UP000824120"/>
    </source>
</evidence>
<protein>
    <recommendedName>
        <fullName evidence="8">gibberellin 2beta-dioxygenase</fullName>
        <ecNumber evidence="8">1.14.11.13</ecNumber>
    </recommendedName>
</protein>
<dbReference type="InterPro" id="IPR050231">
    <property type="entry name" value="Iron_ascorbate_oxido_reductase"/>
</dbReference>
<evidence type="ECO:0000256" key="3">
    <source>
        <dbReference type="ARBA" id="ARBA00022964"/>
    </source>
</evidence>
<dbReference type="Pfam" id="PF03171">
    <property type="entry name" value="2OG-FeII_Oxy"/>
    <property type="match status" value="1"/>
</dbReference>
<evidence type="ECO:0000256" key="2">
    <source>
        <dbReference type="ARBA" id="ARBA00022896"/>
    </source>
</evidence>
<dbReference type="GO" id="GO:0009805">
    <property type="term" value="P:coumarin biosynthetic process"/>
    <property type="evidence" value="ECO:0007669"/>
    <property type="project" value="UniProtKB-ARBA"/>
</dbReference>
<comment type="caution">
    <text evidence="11">The sequence shown here is derived from an EMBL/GenBank/DDBJ whole genome shotgun (WGS) entry which is preliminary data.</text>
</comment>
<keyword evidence="3" id="KW-0223">Dioxygenase</keyword>
<dbReference type="PROSITE" id="PS51471">
    <property type="entry name" value="FE2OG_OXY"/>
    <property type="match status" value="1"/>
</dbReference>
<dbReference type="PANTHER" id="PTHR47990">
    <property type="entry name" value="2-OXOGLUTARATE (2OG) AND FE(II)-DEPENDENT OXYGENASE SUPERFAMILY PROTEIN-RELATED"/>
    <property type="match status" value="1"/>
</dbReference>
<evidence type="ECO:0000256" key="9">
    <source>
        <dbReference type="RuleBase" id="RU003682"/>
    </source>
</evidence>
<dbReference type="EMBL" id="JACXVP010000004">
    <property type="protein sequence ID" value="KAG5608595.1"/>
    <property type="molecule type" value="Genomic_DNA"/>
</dbReference>
<reference evidence="11 12" key="1">
    <citation type="submission" date="2020-09" db="EMBL/GenBank/DDBJ databases">
        <title>De no assembly of potato wild relative species, Solanum commersonii.</title>
        <authorList>
            <person name="Cho K."/>
        </authorList>
    </citation>
    <scope>NUCLEOTIDE SEQUENCE [LARGE SCALE GENOMIC DNA]</scope>
    <source>
        <strain evidence="11">LZ3.2</strain>
        <tissue evidence="11">Leaf</tissue>
    </source>
</reference>
<dbReference type="FunFam" id="2.60.120.330:FF:000021">
    <property type="entry name" value="Gibberellin 2-beta-dioxygenase 8"/>
    <property type="match status" value="1"/>
</dbReference>